<organism evidence="1">
    <name type="scientific">Siphoviridae sp. ctwIM10</name>
    <dbReference type="NCBI Taxonomy" id="2825728"/>
    <lineage>
        <taxon>Viruses</taxon>
        <taxon>Duplodnaviria</taxon>
        <taxon>Heunggongvirae</taxon>
        <taxon>Uroviricota</taxon>
        <taxon>Caudoviricetes</taxon>
    </lineage>
</organism>
<accession>A0A8S5U854</accession>
<evidence type="ECO:0000313" key="1">
    <source>
        <dbReference type="EMBL" id="DAF90647.1"/>
    </source>
</evidence>
<proteinExistence type="predicted"/>
<sequence>MPSPDFRGFCFNKALFLKQSSSEMFNTERVPVKVYRWDDVGAPKLTTDAGAFKTVLKACLVTGYGEAENRKEPLGWEIHQETETAAYFRSKHEKSSKPYLLVNGSSSGYYNSVSARFKVSAELQPHVDNNNVAAEAGNSVNELNCRYRRDWILIGTERAIWLIVGWKYNRYLPSRGYKDTPSSTALFFGDFASAAPHDASNAALMTITLSDYSISKSFNSTATFSGGIDNNIPTKARIRSLMSFDSGSGEAVDGIAKKLIATPFYFFEGGNLRGLVPGCLGASTSWFSENNCFEQYRLDNSPDEFLIFTTGYAEDGIGRNFLINLTAWDM</sequence>
<reference evidence="1" key="1">
    <citation type="journal article" date="2021" name="Proc. Natl. Acad. Sci. U.S.A.">
        <title>A Catalog of Tens of Thousands of Viruses from Human Metagenomes Reveals Hidden Associations with Chronic Diseases.</title>
        <authorList>
            <person name="Tisza M.J."/>
            <person name="Buck C.B."/>
        </authorList>
    </citation>
    <scope>NUCLEOTIDE SEQUENCE</scope>
    <source>
        <strain evidence="1">CtwIM10</strain>
    </source>
</reference>
<protein>
    <submittedName>
        <fullName evidence="1">Uncharacterized protein</fullName>
    </submittedName>
</protein>
<dbReference type="EMBL" id="BK016033">
    <property type="protein sequence ID" value="DAF90647.1"/>
    <property type="molecule type" value="Genomic_DNA"/>
</dbReference>
<name>A0A8S5U854_9CAUD</name>